<sequence>MHSRISAQVKQRRSGYEPSDTEAEWQDSPWNDADKKDEESNDAGPNILQDQTRNRSPFDRRNARRNDYDRSYPLRASAASPARRRHSKSPYAAPRDEGNTHSPVHHRKFPDSPFLKSELRRHVSPYKIALEDHQLDNGKIASSNRKFRQACDDVSKVNDTSTYSGRRAVSVPKRTFKEKDLIKNESYWERSKPERTASPLRRNLSRKERDGSHKQAPSGGEINEMLANVKTAGAPTGMDPNFESTDSIVPGDIFFSRDYGAFTKQNSIFSTKNGTDVKFSEKPEFLIHTNPGFHKRNQANPWPNHNIREISATASNVSTQTTANSNFGVSRQSSNLSEFSGRTNGTIKNFLANRQKSQTDAWFSCIKRGSCRASEKSPEKPRGSYEALIIGRAFVVESLRQFWADKHRPSSLSEFTCHEQEALHLKQLATSEIPHILLKGPPGSGKKSLTLALLREIYGDTVRNISHDLHCFHIQETKPMEAIVPVSSSPHHVEFNVSSEPNVAYALMALVKKISTDYAVIREISNVNMKADYKVMVLYDVDKAADNIQHLIKWIMDCYSDACKLILCCEDEVNILEHVKSRCKVINVEAPVTHEIMEVLIQIAGKEEFELPMSFAARIANKSKQNMRGAIMALEACKAHNYPFSEDQPITLGWEEVLVELAAGILADPSPKSRISFVRGKFQKLLADFVHPKLILLKLVEQFLKGVDASSKREIYYWHAYYDKRLTTGTSALLKLEEFTAKFMSIQRRSLNHHQVS</sequence>
<accession>A0ABM4V951</accession>
<dbReference type="GeneID" id="113699456"/>
<gene>
    <name evidence="3" type="primary">LOC113699456</name>
</gene>
<dbReference type="InterPro" id="IPR050238">
    <property type="entry name" value="DNA_Rep/Repair_Clamp_Loader"/>
</dbReference>
<dbReference type="PANTHER" id="PTHR11669">
    <property type="entry name" value="REPLICATION FACTOR C / DNA POLYMERASE III GAMMA-TAU SUBUNIT"/>
    <property type="match status" value="1"/>
</dbReference>
<name>A0ABM4V951_COFAR</name>
<reference evidence="3" key="1">
    <citation type="submission" date="2025-08" db="UniProtKB">
        <authorList>
            <consortium name="RefSeq"/>
        </authorList>
    </citation>
    <scope>IDENTIFICATION</scope>
    <source>
        <tissue evidence="3">Leaves</tissue>
    </source>
</reference>
<dbReference type="PANTHER" id="PTHR11669:SF25">
    <property type="entry name" value="OS02G0704966 PROTEIN"/>
    <property type="match status" value="1"/>
</dbReference>
<evidence type="ECO:0000313" key="2">
    <source>
        <dbReference type="Proteomes" id="UP001652660"/>
    </source>
</evidence>
<dbReference type="InterPro" id="IPR008921">
    <property type="entry name" value="DNA_pol3_clamp-load_cplx_C"/>
</dbReference>
<feature type="region of interest" description="Disordered" evidence="1">
    <location>
        <begin position="189"/>
        <end position="223"/>
    </location>
</feature>
<dbReference type="InterPro" id="IPR027417">
    <property type="entry name" value="P-loop_NTPase"/>
</dbReference>
<protein>
    <submittedName>
        <fullName evidence="3">Uncharacterized protein isoform X1</fullName>
    </submittedName>
</protein>
<feature type="region of interest" description="Disordered" evidence="1">
    <location>
        <begin position="1"/>
        <end position="116"/>
    </location>
</feature>
<evidence type="ECO:0000256" key="1">
    <source>
        <dbReference type="SAM" id="MobiDB-lite"/>
    </source>
</evidence>
<dbReference type="SUPFAM" id="SSF52540">
    <property type="entry name" value="P-loop containing nucleoside triphosphate hydrolases"/>
    <property type="match status" value="1"/>
</dbReference>
<dbReference type="SUPFAM" id="SSF48019">
    <property type="entry name" value="post-AAA+ oligomerization domain-like"/>
    <property type="match status" value="1"/>
</dbReference>
<feature type="compositionally biased region" description="Basic and acidic residues" evidence="1">
    <location>
        <begin position="52"/>
        <end position="72"/>
    </location>
</feature>
<dbReference type="Gene3D" id="3.40.50.300">
    <property type="entry name" value="P-loop containing nucleotide triphosphate hydrolases"/>
    <property type="match status" value="1"/>
</dbReference>
<organism evidence="2 3">
    <name type="scientific">Coffea arabica</name>
    <name type="common">Arabian coffee</name>
    <dbReference type="NCBI Taxonomy" id="13443"/>
    <lineage>
        <taxon>Eukaryota</taxon>
        <taxon>Viridiplantae</taxon>
        <taxon>Streptophyta</taxon>
        <taxon>Embryophyta</taxon>
        <taxon>Tracheophyta</taxon>
        <taxon>Spermatophyta</taxon>
        <taxon>Magnoliopsida</taxon>
        <taxon>eudicotyledons</taxon>
        <taxon>Gunneridae</taxon>
        <taxon>Pentapetalae</taxon>
        <taxon>asterids</taxon>
        <taxon>lamiids</taxon>
        <taxon>Gentianales</taxon>
        <taxon>Rubiaceae</taxon>
        <taxon>Ixoroideae</taxon>
        <taxon>Gardenieae complex</taxon>
        <taxon>Bertiereae - Coffeeae clade</taxon>
        <taxon>Coffeeae</taxon>
        <taxon>Coffea</taxon>
    </lineage>
</organism>
<dbReference type="Gene3D" id="1.20.272.10">
    <property type="match status" value="1"/>
</dbReference>
<dbReference type="Pfam" id="PF21960">
    <property type="entry name" value="RCF1-5-like_lid"/>
    <property type="match status" value="1"/>
</dbReference>
<keyword evidence="2" id="KW-1185">Reference proteome</keyword>
<dbReference type="Proteomes" id="UP001652660">
    <property type="component" value="Chromosome 7e"/>
</dbReference>
<proteinExistence type="predicted"/>
<evidence type="ECO:0000313" key="3">
    <source>
        <dbReference type="RefSeq" id="XP_071916071.1"/>
    </source>
</evidence>
<dbReference type="Gene3D" id="1.10.8.60">
    <property type="match status" value="1"/>
</dbReference>
<dbReference type="RefSeq" id="XP_071916071.1">
    <property type="nucleotide sequence ID" value="XM_072059970.1"/>
</dbReference>
<dbReference type="Pfam" id="PF22534">
    <property type="entry name" value="RFC_C"/>
    <property type="match status" value="1"/>
</dbReference>